<feature type="domain" description="Pyridine nucleotide-disulphide oxidoreductase dimerisation" evidence="15">
    <location>
        <begin position="346"/>
        <end position="454"/>
    </location>
</feature>
<dbReference type="InterPro" id="IPR004099">
    <property type="entry name" value="Pyr_nucl-diS_OxRdtase_dimer"/>
</dbReference>
<feature type="binding site" evidence="12">
    <location>
        <begin position="317"/>
        <end position="320"/>
    </location>
    <ligand>
        <name>FAD</name>
        <dbReference type="ChEBI" id="CHEBI:57692"/>
    </ligand>
</feature>
<evidence type="ECO:0000256" key="7">
    <source>
        <dbReference type="ARBA" id="ARBA00023027"/>
    </source>
</evidence>
<feature type="binding site" evidence="12">
    <location>
        <position position="311"/>
    </location>
    <ligand>
        <name>FAD</name>
        <dbReference type="ChEBI" id="CHEBI:57692"/>
    </ligand>
</feature>
<dbReference type="EC" id="1.8.1.4" evidence="2 14"/>
<feature type="binding site" evidence="12">
    <location>
        <begin position="180"/>
        <end position="187"/>
    </location>
    <ligand>
        <name>NAD(+)</name>
        <dbReference type="ChEBI" id="CHEBI:57540"/>
    </ligand>
</feature>
<dbReference type="InterPro" id="IPR016156">
    <property type="entry name" value="FAD/NAD-linked_Rdtase_dimer_sf"/>
</dbReference>
<evidence type="ECO:0000256" key="3">
    <source>
        <dbReference type="ARBA" id="ARBA00016961"/>
    </source>
</evidence>
<dbReference type="InterPro" id="IPR012999">
    <property type="entry name" value="Pyr_OxRdtase_I_AS"/>
</dbReference>
<evidence type="ECO:0000313" key="18">
    <source>
        <dbReference type="Proteomes" id="UP000663929"/>
    </source>
</evidence>
<dbReference type="PROSITE" id="PS00076">
    <property type="entry name" value="PYRIDINE_REDOX_1"/>
    <property type="match status" value="1"/>
</dbReference>
<evidence type="ECO:0000313" key="17">
    <source>
        <dbReference type="EMBL" id="QTD51673.1"/>
    </source>
</evidence>
<dbReference type="InterPro" id="IPR006258">
    <property type="entry name" value="Lipoamide_DH"/>
</dbReference>
<dbReference type="InterPro" id="IPR023753">
    <property type="entry name" value="FAD/NAD-binding_dom"/>
</dbReference>
<dbReference type="RefSeq" id="WP_237381799.1">
    <property type="nucleotide sequence ID" value="NZ_CP071793.1"/>
</dbReference>
<dbReference type="PANTHER" id="PTHR22912:SF160">
    <property type="entry name" value="DIHYDROLIPOYL DEHYDROGENASE"/>
    <property type="match status" value="1"/>
</dbReference>
<evidence type="ECO:0000256" key="2">
    <source>
        <dbReference type="ARBA" id="ARBA00012608"/>
    </source>
</evidence>
<dbReference type="InterPro" id="IPR050151">
    <property type="entry name" value="Class-I_Pyr_Nuc-Dis_Oxidored"/>
</dbReference>
<evidence type="ECO:0000256" key="1">
    <source>
        <dbReference type="ARBA" id="ARBA00007532"/>
    </source>
</evidence>
<dbReference type="PRINTS" id="PR00368">
    <property type="entry name" value="FADPNR"/>
</dbReference>
<dbReference type="SUPFAM" id="SSF51905">
    <property type="entry name" value="FAD/NAD(P)-binding domain"/>
    <property type="match status" value="1"/>
</dbReference>
<evidence type="ECO:0000256" key="4">
    <source>
        <dbReference type="ARBA" id="ARBA00022630"/>
    </source>
</evidence>
<evidence type="ECO:0000259" key="15">
    <source>
        <dbReference type="Pfam" id="PF02852"/>
    </source>
</evidence>
<evidence type="ECO:0000256" key="6">
    <source>
        <dbReference type="ARBA" id="ARBA00023002"/>
    </source>
</evidence>
<dbReference type="PIRSF" id="PIRSF000350">
    <property type="entry name" value="Mercury_reductase_MerA"/>
    <property type="match status" value="1"/>
</dbReference>
<dbReference type="EMBL" id="CP071793">
    <property type="protein sequence ID" value="QTD51673.1"/>
    <property type="molecule type" value="Genomic_DNA"/>
</dbReference>
<dbReference type="AlphaFoldDB" id="A0A8A4TQ50"/>
<keyword evidence="8" id="KW-1015">Disulfide bond</keyword>
<protein>
    <recommendedName>
        <fullName evidence="3 14">Dihydrolipoyl dehydrogenase</fullName>
        <ecNumber evidence="2 14">1.8.1.4</ecNumber>
    </recommendedName>
</protein>
<dbReference type="GO" id="GO:0050660">
    <property type="term" value="F:flavin adenine dinucleotide binding"/>
    <property type="evidence" value="ECO:0007669"/>
    <property type="project" value="InterPro"/>
</dbReference>
<keyword evidence="18" id="KW-1185">Reference proteome</keyword>
<comment type="similarity">
    <text evidence="1 14">Belongs to the class-I pyridine nucleotide-disulfide oxidoreductase family.</text>
</comment>
<dbReference type="InterPro" id="IPR001100">
    <property type="entry name" value="Pyr_nuc-diS_OxRdtase"/>
</dbReference>
<comment type="miscellaneous">
    <text evidence="14">The active site is a redox-active disulfide bond.</text>
</comment>
<gene>
    <name evidence="17" type="primary">lpdA</name>
    <name evidence="17" type="ORF">J3U87_04315</name>
</gene>
<keyword evidence="7 12" id="KW-0520">NAD</keyword>
<feature type="binding site" evidence="12">
    <location>
        <position position="270"/>
    </location>
    <ligand>
        <name>NAD(+)</name>
        <dbReference type="ChEBI" id="CHEBI:57540"/>
    </ligand>
</feature>
<feature type="binding site" evidence="12">
    <location>
        <begin position="144"/>
        <end position="146"/>
    </location>
    <ligand>
        <name>FAD</name>
        <dbReference type="ChEBI" id="CHEBI:57692"/>
    </ligand>
</feature>
<evidence type="ECO:0000259" key="16">
    <source>
        <dbReference type="Pfam" id="PF07992"/>
    </source>
</evidence>
<dbReference type="Proteomes" id="UP000663929">
    <property type="component" value="Chromosome"/>
</dbReference>
<dbReference type="PRINTS" id="PR00411">
    <property type="entry name" value="PNDRDTASEI"/>
</dbReference>
<feature type="binding site" evidence="12">
    <location>
        <position position="52"/>
    </location>
    <ligand>
        <name>FAD</name>
        <dbReference type="ChEBI" id="CHEBI:57692"/>
    </ligand>
</feature>
<feature type="disulfide bond" description="Redox-active" evidence="13">
    <location>
        <begin position="43"/>
        <end position="48"/>
    </location>
</feature>
<feature type="binding site" evidence="12">
    <location>
        <position position="203"/>
    </location>
    <ligand>
        <name>NAD(+)</name>
        <dbReference type="ChEBI" id="CHEBI:57540"/>
    </ligand>
</feature>
<evidence type="ECO:0000256" key="8">
    <source>
        <dbReference type="ARBA" id="ARBA00023157"/>
    </source>
</evidence>
<evidence type="ECO:0000256" key="12">
    <source>
        <dbReference type="PIRSR" id="PIRSR000350-3"/>
    </source>
</evidence>
<dbReference type="Pfam" id="PF02852">
    <property type="entry name" value="Pyr_redox_dim"/>
    <property type="match status" value="1"/>
</dbReference>
<dbReference type="SUPFAM" id="SSF55424">
    <property type="entry name" value="FAD/NAD-linked reductases, dimerisation (C-terminal) domain"/>
    <property type="match status" value="1"/>
</dbReference>
<evidence type="ECO:0000256" key="9">
    <source>
        <dbReference type="ARBA" id="ARBA00023284"/>
    </source>
</evidence>
<name>A0A8A4TQ50_SULCO</name>
<comment type="cofactor">
    <cofactor evidence="12 14">
        <name>FAD</name>
        <dbReference type="ChEBI" id="CHEBI:57692"/>
    </cofactor>
    <text evidence="12 14">Binds 1 FAD per subunit.</text>
</comment>
<keyword evidence="9 14" id="KW-0676">Redox-active center</keyword>
<feature type="active site" description="Proton acceptor" evidence="11">
    <location>
        <position position="443"/>
    </location>
</feature>
<dbReference type="GO" id="GO:0006103">
    <property type="term" value="P:2-oxoglutarate metabolic process"/>
    <property type="evidence" value="ECO:0007669"/>
    <property type="project" value="TreeGrafter"/>
</dbReference>
<evidence type="ECO:0000256" key="13">
    <source>
        <dbReference type="PIRSR" id="PIRSR000350-4"/>
    </source>
</evidence>
<evidence type="ECO:0000256" key="14">
    <source>
        <dbReference type="RuleBase" id="RU003692"/>
    </source>
</evidence>
<proteinExistence type="inferred from homology"/>
<dbReference type="FunFam" id="3.30.390.30:FF:000001">
    <property type="entry name" value="Dihydrolipoyl dehydrogenase"/>
    <property type="match status" value="1"/>
</dbReference>
<dbReference type="KEGG" id="scor:J3U87_04315"/>
<sequence>MNEMKVNTVVLGAGPGGYVAAIRLAQLGVDTLLVEKEYYGGVCLNVGCIPSKALIHVSKSYESIDKMSVFGVTAENRQIDWAKTQEWKNGVVKQLTGGIKILVTKNGAKVLEGAGTLLGTNTLNVLAADGTETKVHFENLILATGSSPIHIPTFPVGGRIIDSTGALDLTEVPKHMVLIGGGYIGLELGFVYRKLGTEVVVVEMMDTVLPGFDKDVVKAMTRKLKKDKFKVMTGAKAKSYRETENGLAITVEHKGKDVEIETEYLCVTVGRRPNSRNLGLENASVSVNDHGFVDVDKQMRTNVPNIYAIGDLAGQPMLAHHASYQGEVAAEVIAGHHAEDSAKTCPAVVFTDPEVATVGMSEDEARAAGHELTIGQFPFAALGKAKASADTEGFVKIIADKKSEEILGVVIVGHNAGDLIGEATLGIEMGAFLDDLSLTIHPHPTLTESLMEAAKKAKGQAIHVLN</sequence>
<evidence type="ECO:0000256" key="10">
    <source>
        <dbReference type="ARBA" id="ARBA00049187"/>
    </source>
</evidence>
<dbReference type="Gene3D" id="3.30.390.30">
    <property type="match status" value="1"/>
</dbReference>
<accession>A0A8A4TQ50</accession>
<comment type="catalytic activity">
    <reaction evidence="10 14">
        <text>N(6)-[(R)-dihydrolipoyl]-L-lysyl-[protein] + NAD(+) = N(6)-[(R)-lipoyl]-L-lysyl-[protein] + NADH + H(+)</text>
        <dbReference type="Rhea" id="RHEA:15045"/>
        <dbReference type="Rhea" id="RHEA-COMP:10474"/>
        <dbReference type="Rhea" id="RHEA-COMP:10475"/>
        <dbReference type="ChEBI" id="CHEBI:15378"/>
        <dbReference type="ChEBI" id="CHEBI:57540"/>
        <dbReference type="ChEBI" id="CHEBI:57945"/>
        <dbReference type="ChEBI" id="CHEBI:83099"/>
        <dbReference type="ChEBI" id="CHEBI:83100"/>
        <dbReference type="EC" id="1.8.1.4"/>
    </reaction>
</comment>
<dbReference type="PANTHER" id="PTHR22912">
    <property type="entry name" value="DISULFIDE OXIDOREDUCTASE"/>
    <property type="match status" value="1"/>
</dbReference>
<dbReference type="GO" id="GO:0004148">
    <property type="term" value="F:dihydrolipoyl dehydrogenase (NADH) activity"/>
    <property type="evidence" value="ECO:0007669"/>
    <property type="project" value="UniProtKB-EC"/>
</dbReference>
<evidence type="ECO:0000256" key="11">
    <source>
        <dbReference type="PIRSR" id="PIRSR000350-2"/>
    </source>
</evidence>
<keyword evidence="5 12" id="KW-0274">FAD</keyword>
<organism evidence="17 18">
    <name type="scientific">Sulfidibacter corallicola</name>
    <dbReference type="NCBI Taxonomy" id="2818388"/>
    <lineage>
        <taxon>Bacteria</taxon>
        <taxon>Pseudomonadati</taxon>
        <taxon>Acidobacteriota</taxon>
        <taxon>Holophagae</taxon>
        <taxon>Acanthopleuribacterales</taxon>
        <taxon>Acanthopleuribacteraceae</taxon>
        <taxon>Sulfidibacter</taxon>
    </lineage>
</organism>
<dbReference type="NCBIfam" id="TIGR01350">
    <property type="entry name" value="lipoamide_DH"/>
    <property type="match status" value="1"/>
</dbReference>
<dbReference type="InterPro" id="IPR036188">
    <property type="entry name" value="FAD/NAD-bd_sf"/>
</dbReference>
<dbReference type="Gene3D" id="3.50.50.60">
    <property type="entry name" value="FAD/NAD(P)-binding domain"/>
    <property type="match status" value="2"/>
</dbReference>
<keyword evidence="4 14" id="KW-0285">Flavoprotein</keyword>
<feature type="domain" description="FAD/NAD(P)-binding" evidence="16">
    <location>
        <begin position="7"/>
        <end position="326"/>
    </location>
</feature>
<keyword evidence="12" id="KW-0547">Nucleotide-binding</keyword>
<dbReference type="Pfam" id="PF07992">
    <property type="entry name" value="Pyr_redox_2"/>
    <property type="match status" value="1"/>
</dbReference>
<feature type="binding site" evidence="12">
    <location>
        <position position="115"/>
    </location>
    <ligand>
        <name>FAD</name>
        <dbReference type="ChEBI" id="CHEBI:57692"/>
    </ligand>
</feature>
<keyword evidence="6 14" id="KW-0560">Oxidoreductase</keyword>
<evidence type="ECO:0000256" key="5">
    <source>
        <dbReference type="ARBA" id="ARBA00022827"/>
    </source>
</evidence>
<reference evidence="17" key="1">
    <citation type="submission" date="2021-03" db="EMBL/GenBank/DDBJ databases">
        <title>Acanthopleuribacteraceae sp. M133.</title>
        <authorList>
            <person name="Wang G."/>
        </authorList>
    </citation>
    <scope>NUCLEOTIDE SEQUENCE</scope>
    <source>
        <strain evidence="17">M133</strain>
    </source>
</reference>